<name>A0A923PKE0_9BACT</name>
<feature type="domain" description="Activator of Hsp90 ATPase homologue 1/2-like C-terminal" evidence="2">
    <location>
        <begin position="14"/>
        <end position="140"/>
    </location>
</feature>
<sequence length="141" mass="16363">METRFKIQYKTTVKAPLEKVWEALTNPAIVKEYFFGSELVTSWQVGTPIVFQGEWEGQSYQDKGEVLEYEPNKRLAFSYLSNWSGKEDLPENYLWVCYEVSPHGTDTELVIHQSNYDQERADHSAENWDSVVSGMKKIVES</sequence>
<dbReference type="EMBL" id="JACSIT010000063">
    <property type="protein sequence ID" value="MBC6993316.1"/>
    <property type="molecule type" value="Genomic_DNA"/>
</dbReference>
<dbReference type="SUPFAM" id="SSF55961">
    <property type="entry name" value="Bet v1-like"/>
    <property type="match status" value="1"/>
</dbReference>
<reference evidence="3" key="1">
    <citation type="submission" date="2020-08" db="EMBL/GenBank/DDBJ databases">
        <title>Lewinella bacteria from marine environments.</title>
        <authorList>
            <person name="Zhong Y."/>
        </authorList>
    </citation>
    <scope>NUCLEOTIDE SEQUENCE</scope>
    <source>
        <strain evidence="3">KCTC 42187</strain>
    </source>
</reference>
<protein>
    <submittedName>
        <fullName evidence="3">SRPBCC domain-containing protein</fullName>
    </submittedName>
</protein>
<gene>
    <name evidence="3" type="ORF">H9S92_04025</name>
</gene>
<dbReference type="InterPro" id="IPR023393">
    <property type="entry name" value="START-like_dom_sf"/>
</dbReference>
<accession>A0A923PKE0</accession>
<comment type="similarity">
    <text evidence="1">Belongs to the AHA1 family.</text>
</comment>
<comment type="caution">
    <text evidence="3">The sequence shown here is derived from an EMBL/GenBank/DDBJ whole genome shotgun (WGS) entry which is preliminary data.</text>
</comment>
<evidence type="ECO:0000256" key="1">
    <source>
        <dbReference type="ARBA" id="ARBA00006817"/>
    </source>
</evidence>
<dbReference type="AlphaFoldDB" id="A0A923PKE0"/>
<keyword evidence="4" id="KW-1185">Reference proteome</keyword>
<evidence type="ECO:0000313" key="3">
    <source>
        <dbReference type="EMBL" id="MBC6993316.1"/>
    </source>
</evidence>
<organism evidence="3 4">
    <name type="scientific">Neolewinella lacunae</name>
    <dbReference type="NCBI Taxonomy" id="1517758"/>
    <lineage>
        <taxon>Bacteria</taxon>
        <taxon>Pseudomonadati</taxon>
        <taxon>Bacteroidota</taxon>
        <taxon>Saprospiria</taxon>
        <taxon>Saprospirales</taxon>
        <taxon>Lewinellaceae</taxon>
        <taxon>Neolewinella</taxon>
    </lineage>
</organism>
<proteinExistence type="inferred from homology"/>
<dbReference type="InterPro" id="IPR013538">
    <property type="entry name" value="ASHA1/2-like_C"/>
</dbReference>
<dbReference type="Proteomes" id="UP000650081">
    <property type="component" value="Unassembled WGS sequence"/>
</dbReference>
<evidence type="ECO:0000313" key="4">
    <source>
        <dbReference type="Proteomes" id="UP000650081"/>
    </source>
</evidence>
<evidence type="ECO:0000259" key="2">
    <source>
        <dbReference type="Pfam" id="PF08327"/>
    </source>
</evidence>
<dbReference type="Pfam" id="PF08327">
    <property type="entry name" value="AHSA1"/>
    <property type="match status" value="1"/>
</dbReference>
<dbReference type="Gene3D" id="3.30.530.20">
    <property type="match status" value="1"/>
</dbReference>
<dbReference type="RefSeq" id="WP_187465432.1">
    <property type="nucleotide sequence ID" value="NZ_JACSIT010000063.1"/>
</dbReference>